<proteinExistence type="predicted"/>
<name>A0A8S5L6I4_9CAUD</name>
<dbReference type="EMBL" id="BK014643">
    <property type="protein sequence ID" value="DAD65419.1"/>
    <property type="molecule type" value="Genomic_DNA"/>
</dbReference>
<organism evidence="1">
    <name type="scientific">Myoviridae sp. ctA4D8</name>
    <dbReference type="NCBI Taxonomy" id="2823535"/>
    <lineage>
        <taxon>Viruses</taxon>
        <taxon>Duplodnaviria</taxon>
        <taxon>Heunggongvirae</taxon>
        <taxon>Uroviricota</taxon>
        <taxon>Caudoviricetes</taxon>
    </lineage>
</organism>
<sequence length="198" mass="23109">MSKDLDMTLEELEDNFDQEFLTSAYINQCNQAPPTFNFSNQVSADYYTEEKLELEGKLDISFLEFKSKNPEYEYLNTSKSIIYHPGDIITYKTKPCTVKTVSKMGIFTFYGGYPIILPPQVVLLNNIKKIKNKHIPVLYSEIKSTLHNVSESVYFATFCDYFDMQESVIYQYIDREDQDALLDELSMHVDVSKVRKHR</sequence>
<reference evidence="1" key="1">
    <citation type="journal article" date="2021" name="Proc. Natl. Acad. Sci. U.S.A.">
        <title>A Catalog of Tens of Thousands of Viruses from Human Metagenomes Reveals Hidden Associations with Chronic Diseases.</title>
        <authorList>
            <person name="Tisza M.J."/>
            <person name="Buck C.B."/>
        </authorList>
    </citation>
    <scope>NUCLEOTIDE SEQUENCE</scope>
    <source>
        <strain evidence="1">CtA4D8</strain>
    </source>
</reference>
<accession>A0A8S5L6I4</accession>
<evidence type="ECO:0000313" key="1">
    <source>
        <dbReference type="EMBL" id="DAD65419.1"/>
    </source>
</evidence>
<protein>
    <submittedName>
        <fullName evidence="1">Uncharacterized protein</fullName>
    </submittedName>
</protein>